<dbReference type="InterPro" id="IPR036388">
    <property type="entry name" value="WH-like_DNA-bd_sf"/>
</dbReference>
<keyword evidence="3" id="KW-1185">Reference proteome</keyword>
<protein>
    <submittedName>
        <fullName evidence="2">MarR family protein</fullName>
    </submittedName>
</protein>
<dbReference type="EMBL" id="FOHA01000009">
    <property type="protein sequence ID" value="SER88500.1"/>
    <property type="molecule type" value="Genomic_DNA"/>
</dbReference>
<organism evidence="2 3">
    <name type="scientific">Isobaculum melis</name>
    <dbReference type="NCBI Taxonomy" id="142588"/>
    <lineage>
        <taxon>Bacteria</taxon>
        <taxon>Bacillati</taxon>
        <taxon>Bacillota</taxon>
        <taxon>Bacilli</taxon>
        <taxon>Lactobacillales</taxon>
        <taxon>Carnobacteriaceae</taxon>
        <taxon>Isobaculum</taxon>
    </lineage>
</organism>
<dbReference type="InterPro" id="IPR039422">
    <property type="entry name" value="MarR/SlyA-like"/>
</dbReference>
<accession>A0A1H9SU27</accession>
<evidence type="ECO:0000259" key="1">
    <source>
        <dbReference type="PROSITE" id="PS50995"/>
    </source>
</evidence>
<dbReference type="InterPro" id="IPR036390">
    <property type="entry name" value="WH_DNA-bd_sf"/>
</dbReference>
<evidence type="ECO:0000313" key="2">
    <source>
        <dbReference type="EMBL" id="SER88500.1"/>
    </source>
</evidence>
<dbReference type="SUPFAM" id="SSF46785">
    <property type="entry name" value="Winged helix' DNA-binding domain"/>
    <property type="match status" value="1"/>
</dbReference>
<evidence type="ECO:0000313" key="3">
    <source>
        <dbReference type="Proteomes" id="UP000198948"/>
    </source>
</evidence>
<dbReference type="GO" id="GO:0003700">
    <property type="term" value="F:DNA-binding transcription factor activity"/>
    <property type="evidence" value="ECO:0007669"/>
    <property type="project" value="InterPro"/>
</dbReference>
<name>A0A1H9SU27_9LACT</name>
<dbReference type="OrthoDB" id="5461037at2"/>
<sequence length="166" mass="18935">MEYTAKRDSREVSHFHYLYYLSKVFGRILETDFEEICHENGITSKIYDVLTVLKQKQTCSVSEIAQLGLMHISSAMNNCKSLEKDGLVKLMKDQQDSRVTNVALTAAGEEFIDKITGQMKHADFSIGEILDSAEHDIGIKPSFVDLHHIVHHYCDKETMNYISGFK</sequence>
<dbReference type="SMART" id="SM00347">
    <property type="entry name" value="HTH_MARR"/>
    <property type="match status" value="1"/>
</dbReference>
<dbReference type="RefSeq" id="WP_092652227.1">
    <property type="nucleotide sequence ID" value="NZ_FOHA01000009.1"/>
</dbReference>
<feature type="domain" description="HTH marR-type" evidence="1">
    <location>
        <begin position="11"/>
        <end position="155"/>
    </location>
</feature>
<reference evidence="2 3" key="1">
    <citation type="submission" date="2016-10" db="EMBL/GenBank/DDBJ databases">
        <authorList>
            <person name="de Groot N.N."/>
        </authorList>
    </citation>
    <scope>NUCLEOTIDE SEQUENCE [LARGE SCALE GENOMIC DNA]</scope>
    <source>
        <strain evidence="2 3">DSM 13760</strain>
    </source>
</reference>
<dbReference type="GO" id="GO:0006950">
    <property type="term" value="P:response to stress"/>
    <property type="evidence" value="ECO:0007669"/>
    <property type="project" value="TreeGrafter"/>
</dbReference>
<dbReference type="PANTHER" id="PTHR33164:SF58">
    <property type="entry name" value="DNA-BINDING TRANSCRIPTIONAL REPRESSOR SCOC"/>
    <property type="match status" value="1"/>
</dbReference>
<dbReference type="STRING" id="142588.SAMN04488559_10948"/>
<dbReference type="Gene3D" id="1.10.10.10">
    <property type="entry name" value="Winged helix-like DNA-binding domain superfamily/Winged helix DNA-binding domain"/>
    <property type="match status" value="1"/>
</dbReference>
<proteinExistence type="predicted"/>
<dbReference type="PANTHER" id="PTHR33164">
    <property type="entry name" value="TRANSCRIPTIONAL REGULATOR, MARR FAMILY"/>
    <property type="match status" value="1"/>
</dbReference>
<gene>
    <name evidence="2" type="ORF">SAMN04488559_10948</name>
</gene>
<dbReference type="PROSITE" id="PS50995">
    <property type="entry name" value="HTH_MARR_2"/>
    <property type="match status" value="1"/>
</dbReference>
<dbReference type="Pfam" id="PF01047">
    <property type="entry name" value="MarR"/>
    <property type="match status" value="1"/>
</dbReference>
<dbReference type="AlphaFoldDB" id="A0A1H9SU27"/>
<dbReference type="InterPro" id="IPR000835">
    <property type="entry name" value="HTH_MarR-typ"/>
</dbReference>
<dbReference type="Proteomes" id="UP000198948">
    <property type="component" value="Unassembled WGS sequence"/>
</dbReference>